<evidence type="ECO:0000313" key="3">
    <source>
        <dbReference type="Proteomes" id="UP001597351"/>
    </source>
</evidence>
<dbReference type="RefSeq" id="WP_343915787.1">
    <property type="nucleotide sequence ID" value="NZ_BAAAJT010000002.1"/>
</dbReference>
<organism evidence="2 3">
    <name type="scientific">Nocardioides aestuarii</name>
    <dbReference type="NCBI Taxonomy" id="252231"/>
    <lineage>
        <taxon>Bacteria</taxon>
        <taxon>Bacillati</taxon>
        <taxon>Actinomycetota</taxon>
        <taxon>Actinomycetes</taxon>
        <taxon>Propionibacteriales</taxon>
        <taxon>Nocardioidaceae</taxon>
        <taxon>Nocardioides</taxon>
    </lineage>
</organism>
<feature type="region of interest" description="Disordered" evidence="1">
    <location>
        <begin position="1"/>
        <end position="78"/>
    </location>
</feature>
<feature type="compositionally biased region" description="Basic and acidic residues" evidence="1">
    <location>
        <begin position="24"/>
        <end position="40"/>
    </location>
</feature>
<evidence type="ECO:0000313" key="2">
    <source>
        <dbReference type="EMBL" id="MFD1945322.1"/>
    </source>
</evidence>
<reference evidence="3" key="1">
    <citation type="journal article" date="2019" name="Int. J. Syst. Evol. Microbiol.">
        <title>The Global Catalogue of Microorganisms (GCM) 10K type strain sequencing project: providing services to taxonomists for standard genome sequencing and annotation.</title>
        <authorList>
            <consortium name="The Broad Institute Genomics Platform"/>
            <consortium name="The Broad Institute Genome Sequencing Center for Infectious Disease"/>
            <person name="Wu L."/>
            <person name="Ma J."/>
        </authorList>
    </citation>
    <scope>NUCLEOTIDE SEQUENCE [LARGE SCALE GENOMIC DNA]</scope>
    <source>
        <strain evidence="3">CGMCC 1.12477</strain>
    </source>
</reference>
<dbReference type="EMBL" id="JBHUGD010000001">
    <property type="protein sequence ID" value="MFD1945322.1"/>
    <property type="molecule type" value="Genomic_DNA"/>
</dbReference>
<accession>A0ABW4TII6</accession>
<evidence type="ECO:0000256" key="1">
    <source>
        <dbReference type="SAM" id="MobiDB-lite"/>
    </source>
</evidence>
<sequence length="78" mass="8779">MDEKQQGAEEAREAAQHVADSAESWEHGAEETEVREHLEEGFDEAGVEVPDDETDKLVDQVRDTDEMPIVDKATPEDR</sequence>
<dbReference type="Proteomes" id="UP001597351">
    <property type="component" value="Unassembled WGS sequence"/>
</dbReference>
<name>A0ABW4TII6_9ACTN</name>
<proteinExistence type="predicted"/>
<evidence type="ECO:0008006" key="4">
    <source>
        <dbReference type="Google" id="ProtNLM"/>
    </source>
</evidence>
<feature type="compositionally biased region" description="Basic and acidic residues" evidence="1">
    <location>
        <begin position="55"/>
        <end position="65"/>
    </location>
</feature>
<keyword evidence="3" id="KW-1185">Reference proteome</keyword>
<protein>
    <recommendedName>
        <fullName evidence="4">DUF5709 domain-containing protein</fullName>
    </recommendedName>
</protein>
<comment type="caution">
    <text evidence="2">The sequence shown here is derived from an EMBL/GenBank/DDBJ whole genome shotgun (WGS) entry which is preliminary data.</text>
</comment>
<feature type="compositionally biased region" description="Basic and acidic residues" evidence="1">
    <location>
        <begin position="1"/>
        <end position="15"/>
    </location>
</feature>
<gene>
    <name evidence="2" type="ORF">ACFSDE_00840</name>
</gene>
<feature type="compositionally biased region" description="Acidic residues" evidence="1">
    <location>
        <begin position="41"/>
        <end position="54"/>
    </location>
</feature>